<accession>A0A9Q0D3E3</accession>
<sequence>GERRGSLEFVRNKSAVVDFKKKFNQDISDMMPDIMADAANDALPVSSYP</sequence>
<dbReference type="EMBL" id="JANIIK010005650">
    <property type="protein sequence ID" value="KAJ3580807.1"/>
    <property type="molecule type" value="Genomic_DNA"/>
</dbReference>
<dbReference type="AlphaFoldDB" id="A0A9Q0D3E3"/>
<evidence type="ECO:0000313" key="2">
    <source>
        <dbReference type="Proteomes" id="UP001148018"/>
    </source>
</evidence>
<gene>
    <name evidence="1" type="ORF">NHX12_018942</name>
</gene>
<feature type="non-terminal residue" evidence="1">
    <location>
        <position position="1"/>
    </location>
</feature>
<name>A0A9Q0D3E3_9TELE</name>
<reference evidence="1" key="1">
    <citation type="submission" date="2022-07" db="EMBL/GenBank/DDBJ databases">
        <title>Chromosome-level genome of Muraenolepis orangiensis.</title>
        <authorList>
            <person name="Kim J."/>
        </authorList>
    </citation>
    <scope>NUCLEOTIDE SEQUENCE</scope>
    <source>
        <strain evidence="1">KU_S4_2022</strain>
        <tissue evidence="1">Muscle</tissue>
    </source>
</reference>
<evidence type="ECO:0000313" key="1">
    <source>
        <dbReference type="EMBL" id="KAJ3580807.1"/>
    </source>
</evidence>
<dbReference type="Proteomes" id="UP001148018">
    <property type="component" value="Unassembled WGS sequence"/>
</dbReference>
<proteinExistence type="predicted"/>
<organism evidence="1 2">
    <name type="scientific">Muraenolepis orangiensis</name>
    <name type="common">Patagonian moray cod</name>
    <dbReference type="NCBI Taxonomy" id="630683"/>
    <lineage>
        <taxon>Eukaryota</taxon>
        <taxon>Metazoa</taxon>
        <taxon>Chordata</taxon>
        <taxon>Craniata</taxon>
        <taxon>Vertebrata</taxon>
        <taxon>Euteleostomi</taxon>
        <taxon>Actinopterygii</taxon>
        <taxon>Neopterygii</taxon>
        <taxon>Teleostei</taxon>
        <taxon>Neoteleostei</taxon>
        <taxon>Acanthomorphata</taxon>
        <taxon>Zeiogadaria</taxon>
        <taxon>Gadariae</taxon>
        <taxon>Gadiformes</taxon>
        <taxon>Muraenolepidoidei</taxon>
        <taxon>Muraenolepididae</taxon>
        <taxon>Muraenolepis</taxon>
    </lineage>
</organism>
<comment type="caution">
    <text evidence="1">The sequence shown here is derived from an EMBL/GenBank/DDBJ whole genome shotgun (WGS) entry which is preliminary data.</text>
</comment>
<dbReference type="OrthoDB" id="196264at2759"/>
<protein>
    <submittedName>
        <fullName evidence="1">Uncharacterized protein</fullName>
    </submittedName>
</protein>
<keyword evidence="2" id="KW-1185">Reference proteome</keyword>